<keyword evidence="3" id="KW-1185">Reference proteome</keyword>
<dbReference type="RefSeq" id="WP_106215239.1">
    <property type="nucleotide sequence ID" value="NZ_PVTL01000020.1"/>
</dbReference>
<evidence type="ECO:0000313" key="2">
    <source>
        <dbReference type="EMBL" id="PRY63168.1"/>
    </source>
</evidence>
<evidence type="ECO:0000313" key="3">
    <source>
        <dbReference type="Proteomes" id="UP000237983"/>
    </source>
</evidence>
<dbReference type="SUPFAM" id="SSF46689">
    <property type="entry name" value="Homeodomain-like"/>
    <property type="match status" value="1"/>
</dbReference>
<evidence type="ECO:0008006" key="4">
    <source>
        <dbReference type="Google" id="ProtNLM"/>
    </source>
</evidence>
<dbReference type="InterPro" id="IPR009057">
    <property type="entry name" value="Homeodomain-like_sf"/>
</dbReference>
<feature type="compositionally biased region" description="Basic and acidic residues" evidence="1">
    <location>
        <begin position="126"/>
        <end position="135"/>
    </location>
</feature>
<dbReference type="OrthoDB" id="52928at2"/>
<feature type="region of interest" description="Disordered" evidence="1">
    <location>
        <begin position="116"/>
        <end position="145"/>
    </location>
</feature>
<dbReference type="AlphaFoldDB" id="A0A2T0UZA3"/>
<proteinExistence type="predicted"/>
<protein>
    <recommendedName>
        <fullName evidence="4">Transposase</fullName>
    </recommendedName>
</protein>
<name>A0A2T0UZA3_9MICO</name>
<feature type="compositionally biased region" description="Polar residues" evidence="1">
    <location>
        <begin position="68"/>
        <end position="78"/>
    </location>
</feature>
<sequence length="145" mass="16010">MVNSTRAGTHKPLAVKLQIVAEYEAAPHGEKGAVARAHNVQTRMIHRWAYARDNDEFGFNRSGRRTGGTMTPKKQSSEIVRLRKQLARAQAETEIARANQHVLKAAMESLGKAHALLEELSESADSDQKPAESKKPPSWPSSPMD</sequence>
<reference evidence="2 3" key="1">
    <citation type="submission" date="2018-03" db="EMBL/GenBank/DDBJ databases">
        <title>Genomic Encyclopedia of Type Strains, Phase III (KMG-III): the genomes of soil and plant-associated and newly described type strains.</title>
        <authorList>
            <person name="Whitman W."/>
        </authorList>
    </citation>
    <scope>NUCLEOTIDE SEQUENCE [LARGE SCALE GENOMIC DNA]</scope>
    <source>
        <strain evidence="2 3">CGMCC 1.12484</strain>
    </source>
</reference>
<gene>
    <name evidence="2" type="ORF">B0I08_1201</name>
</gene>
<accession>A0A2T0UZA3</accession>
<dbReference type="EMBL" id="PVTL01000020">
    <property type="protein sequence ID" value="PRY63168.1"/>
    <property type="molecule type" value="Genomic_DNA"/>
</dbReference>
<evidence type="ECO:0000256" key="1">
    <source>
        <dbReference type="SAM" id="MobiDB-lite"/>
    </source>
</evidence>
<feature type="region of interest" description="Disordered" evidence="1">
    <location>
        <begin position="56"/>
        <end position="78"/>
    </location>
</feature>
<dbReference type="Proteomes" id="UP000237983">
    <property type="component" value="Unassembled WGS sequence"/>
</dbReference>
<comment type="caution">
    <text evidence="2">The sequence shown here is derived from an EMBL/GenBank/DDBJ whole genome shotgun (WGS) entry which is preliminary data.</text>
</comment>
<organism evidence="2 3">
    <name type="scientific">Glaciihabitans tibetensis</name>
    <dbReference type="NCBI Taxonomy" id="1266600"/>
    <lineage>
        <taxon>Bacteria</taxon>
        <taxon>Bacillati</taxon>
        <taxon>Actinomycetota</taxon>
        <taxon>Actinomycetes</taxon>
        <taxon>Micrococcales</taxon>
        <taxon>Microbacteriaceae</taxon>
        <taxon>Glaciihabitans</taxon>
    </lineage>
</organism>